<evidence type="ECO:0000313" key="2">
    <source>
        <dbReference type="EMBL" id="JAE10258.1"/>
    </source>
</evidence>
<feature type="region of interest" description="Disordered" evidence="1">
    <location>
        <begin position="1"/>
        <end position="65"/>
    </location>
</feature>
<feature type="compositionally biased region" description="Gly residues" evidence="1">
    <location>
        <begin position="52"/>
        <end position="65"/>
    </location>
</feature>
<sequence>MGSEVAGNGGGGGEGGRVDGPASDSDMEDEAPALDEEGSGILGPIDDLYMGGLPGGGAPDGFKVG</sequence>
<protein>
    <submittedName>
        <fullName evidence="2">Uncharacterized protein</fullName>
    </submittedName>
</protein>
<dbReference type="AlphaFoldDB" id="A0A0A9FPN3"/>
<evidence type="ECO:0000256" key="1">
    <source>
        <dbReference type="SAM" id="MobiDB-lite"/>
    </source>
</evidence>
<feature type="compositionally biased region" description="Acidic residues" evidence="1">
    <location>
        <begin position="25"/>
        <end position="38"/>
    </location>
</feature>
<dbReference type="EMBL" id="GBRH01187638">
    <property type="protein sequence ID" value="JAE10258.1"/>
    <property type="molecule type" value="Transcribed_RNA"/>
</dbReference>
<reference evidence="2" key="1">
    <citation type="submission" date="2014-09" db="EMBL/GenBank/DDBJ databases">
        <authorList>
            <person name="Magalhaes I.L.F."/>
            <person name="Oliveira U."/>
            <person name="Santos F.R."/>
            <person name="Vidigal T.H.D.A."/>
            <person name="Brescovit A.D."/>
            <person name="Santos A.J."/>
        </authorList>
    </citation>
    <scope>NUCLEOTIDE SEQUENCE</scope>
    <source>
        <tissue evidence="2">Shoot tissue taken approximately 20 cm above the soil surface</tissue>
    </source>
</reference>
<reference evidence="2" key="2">
    <citation type="journal article" date="2015" name="Data Brief">
        <title>Shoot transcriptome of the giant reed, Arundo donax.</title>
        <authorList>
            <person name="Barrero R.A."/>
            <person name="Guerrero F.D."/>
            <person name="Moolhuijzen P."/>
            <person name="Goolsby J.A."/>
            <person name="Tidwell J."/>
            <person name="Bellgard S.E."/>
            <person name="Bellgard M.I."/>
        </authorList>
    </citation>
    <scope>NUCLEOTIDE SEQUENCE</scope>
    <source>
        <tissue evidence="2">Shoot tissue taken approximately 20 cm above the soil surface</tissue>
    </source>
</reference>
<name>A0A0A9FPN3_ARUDO</name>
<proteinExistence type="predicted"/>
<accession>A0A0A9FPN3</accession>
<organism evidence="2">
    <name type="scientific">Arundo donax</name>
    <name type="common">Giant reed</name>
    <name type="synonym">Donax arundinaceus</name>
    <dbReference type="NCBI Taxonomy" id="35708"/>
    <lineage>
        <taxon>Eukaryota</taxon>
        <taxon>Viridiplantae</taxon>
        <taxon>Streptophyta</taxon>
        <taxon>Embryophyta</taxon>
        <taxon>Tracheophyta</taxon>
        <taxon>Spermatophyta</taxon>
        <taxon>Magnoliopsida</taxon>
        <taxon>Liliopsida</taxon>
        <taxon>Poales</taxon>
        <taxon>Poaceae</taxon>
        <taxon>PACMAD clade</taxon>
        <taxon>Arundinoideae</taxon>
        <taxon>Arundineae</taxon>
        <taxon>Arundo</taxon>
    </lineage>
</organism>